<dbReference type="InterPro" id="IPR006311">
    <property type="entry name" value="TAT_signal"/>
</dbReference>
<proteinExistence type="predicted"/>
<dbReference type="AlphaFoldDB" id="A0A517ZJ32"/>
<evidence type="ECO:0000313" key="1">
    <source>
        <dbReference type="EMBL" id="QDU42469.1"/>
    </source>
</evidence>
<dbReference type="EMBL" id="CP036276">
    <property type="protein sequence ID" value="QDU42469.1"/>
    <property type="molecule type" value="Genomic_DNA"/>
</dbReference>
<name>A0A517ZJ32_9PLAN</name>
<dbReference type="KEGG" id="sdyn:Mal52_09300"/>
<dbReference type="PANTHER" id="PTHR43737">
    <property type="entry name" value="BLL7424 PROTEIN"/>
    <property type="match status" value="1"/>
</dbReference>
<evidence type="ECO:0000313" key="2">
    <source>
        <dbReference type="Proteomes" id="UP000319383"/>
    </source>
</evidence>
<reference evidence="1 2" key="1">
    <citation type="submission" date="2019-02" db="EMBL/GenBank/DDBJ databases">
        <title>Deep-cultivation of Planctomycetes and their phenomic and genomic characterization uncovers novel biology.</title>
        <authorList>
            <person name="Wiegand S."/>
            <person name="Jogler M."/>
            <person name="Boedeker C."/>
            <person name="Pinto D."/>
            <person name="Vollmers J."/>
            <person name="Rivas-Marin E."/>
            <person name="Kohn T."/>
            <person name="Peeters S.H."/>
            <person name="Heuer A."/>
            <person name="Rast P."/>
            <person name="Oberbeckmann S."/>
            <person name="Bunk B."/>
            <person name="Jeske O."/>
            <person name="Meyerdierks A."/>
            <person name="Storesund J.E."/>
            <person name="Kallscheuer N."/>
            <person name="Luecker S."/>
            <person name="Lage O.M."/>
            <person name="Pohl T."/>
            <person name="Merkel B.J."/>
            <person name="Hornburger P."/>
            <person name="Mueller R.-W."/>
            <person name="Bruemmer F."/>
            <person name="Labrenz M."/>
            <person name="Spormann A.M."/>
            <person name="Op den Camp H."/>
            <person name="Overmann J."/>
            <person name="Amann R."/>
            <person name="Jetten M.S.M."/>
            <person name="Mascher T."/>
            <person name="Medema M.H."/>
            <person name="Devos D.P."/>
            <person name="Kaster A.-K."/>
            <person name="Ovreas L."/>
            <person name="Rohde M."/>
            <person name="Galperin M.Y."/>
            <person name="Jogler C."/>
        </authorList>
    </citation>
    <scope>NUCLEOTIDE SEQUENCE [LARGE SCALE GENOMIC DNA]</scope>
    <source>
        <strain evidence="1 2">Mal52</strain>
    </source>
</reference>
<dbReference type="Pfam" id="PF07394">
    <property type="entry name" value="DUF1501"/>
    <property type="match status" value="1"/>
</dbReference>
<keyword evidence="2" id="KW-1185">Reference proteome</keyword>
<dbReference type="PROSITE" id="PS51318">
    <property type="entry name" value="TAT"/>
    <property type="match status" value="1"/>
</dbReference>
<gene>
    <name evidence="1" type="ORF">Mal52_09300</name>
</gene>
<dbReference type="RefSeq" id="WP_145374516.1">
    <property type="nucleotide sequence ID" value="NZ_CAXBED010000001.1"/>
</dbReference>
<dbReference type="Gene3D" id="3.40.720.10">
    <property type="entry name" value="Alkaline Phosphatase, subunit A"/>
    <property type="match status" value="1"/>
</dbReference>
<dbReference type="Proteomes" id="UP000319383">
    <property type="component" value="Chromosome"/>
</dbReference>
<evidence type="ECO:0008006" key="3">
    <source>
        <dbReference type="Google" id="ProtNLM"/>
    </source>
</evidence>
<accession>A0A517ZJ32</accession>
<organism evidence="1 2">
    <name type="scientific">Symmachiella dynata</name>
    <dbReference type="NCBI Taxonomy" id="2527995"/>
    <lineage>
        <taxon>Bacteria</taxon>
        <taxon>Pseudomonadati</taxon>
        <taxon>Planctomycetota</taxon>
        <taxon>Planctomycetia</taxon>
        <taxon>Planctomycetales</taxon>
        <taxon>Planctomycetaceae</taxon>
        <taxon>Symmachiella</taxon>
    </lineage>
</organism>
<dbReference type="InterPro" id="IPR017850">
    <property type="entry name" value="Alkaline_phosphatase_core_sf"/>
</dbReference>
<protein>
    <recommendedName>
        <fullName evidence="3">Sulfatase</fullName>
    </recommendedName>
</protein>
<dbReference type="SUPFAM" id="SSF53649">
    <property type="entry name" value="Alkaline phosphatase-like"/>
    <property type="match status" value="1"/>
</dbReference>
<dbReference type="PANTHER" id="PTHR43737:SF1">
    <property type="entry name" value="DUF1501 DOMAIN-CONTAINING PROTEIN"/>
    <property type="match status" value="1"/>
</dbReference>
<dbReference type="InterPro" id="IPR010869">
    <property type="entry name" value="DUF1501"/>
</dbReference>
<sequence>MLRILGSQKRLCRGVNRRDVLNIGSCGLGALTLSQLLGEPTAQAKAVQRAATFGQAKRVILLYLAGAASQLETFDPKPDAAAEVRGEHKAIQTAIPTVRISEHLPQTARIMDRLTLIRSMTHDNNNHSNVFTLTGHPAVDFQSETHPLDTRHHPFFGSVLDYLAERRSPDALSPGIPRNLALPFRFSKFNPLFQRSGPYGGFLGRGYDPVYTEFDGEAKREVERVGVFGVGSTKEKDPFVSVKPELKFSVSGAAQQQPGLTLDRLNKRKSLLGQLESQRRTVEESQAIASLSRHQQMAWSLLRSQEIREALDISREPMSRRERYGMNLFGQAVLAGRRLLEAGGRVVSIFWDEYKVVNTAWDTHFNLYKRLNNELLPGLDSALSALIIDLEERGLLDETLVLVLTEHGRTPKIIERAKTPGRDHWSNAYCNLLSGAGLNPGQVLGSSDSQAGYVQNNPVSPMDVLATMYHLVGIDEHTTIPGRAGRPMPLVANGRVLHELLNS</sequence>